<reference evidence="7 8" key="1">
    <citation type="submission" date="2024-11" db="EMBL/GenBank/DDBJ databases">
        <authorList>
            <person name="Kaparullina E.N."/>
            <person name="Delegan Y.A."/>
            <person name="Doronina N.V."/>
        </authorList>
    </citation>
    <scope>NUCLEOTIDE SEQUENCE [LARGE SCALE GENOMIC DNA]</scope>
    <source>
        <strain evidence="7 8">7sh_L</strain>
    </source>
</reference>
<keyword evidence="5" id="KW-0408">Iron</keyword>
<evidence type="ECO:0000256" key="3">
    <source>
        <dbReference type="ARBA" id="ARBA00022964"/>
    </source>
</evidence>
<evidence type="ECO:0000313" key="8">
    <source>
        <dbReference type="Proteomes" id="UP001617669"/>
    </source>
</evidence>
<comment type="cofactor">
    <cofactor evidence="1">
        <name>Fe(2+)</name>
        <dbReference type="ChEBI" id="CHEBI:29033"/>
    </cofactor>
</comment>
<evidence type="ECO:0000256" key="5">
    <source>
        <dbReference type="ARBA" id="ARBA00023004"/>
    </source>
</evidence>
<organism evidence="7 8">
    <name type="scientific">Methylobacillus methanolivorans</name>
    <dbReference type="NCBI Taxonomy" id="1848927"/>
    <lineage>
        <taxon>Bacteria</taxon>
        <taxon>Pseudomonadati</taxon>
        <taxon>Pseudomonadota</taxon>
        <taxon>Betaproteobacteria</taxon>
        <taxon>Nitrosomonadales</taxon>
        <taxon>Methylophilaceae</taxon>
        <taxon>Methylobacillus</taxon>
    </lineage>
</organism>
<evidence type="ECO:0000256" key="2">
    <source>
        <dbReference type="ARBA" id="ARBA00022723"/>
    </source>
</evidence>
<name>A0ABW8GI71_9PROT</name>
<proteinExistence type="predicted"/>
<evidence type="ECO:0000259" key="6">
    <source>
        <dbReference type="PROSITE" id="PS51471"/>
    </source>
</evidence>
<feature type="domain" description="Fe2OG dioxygenase" evidence="6">
    <location>
        <begin position="114"/>
        <end position="214"/>
    </location>
</feature>
<dbReference type="PANTHER" id="PTHR16557:SF2">
    <property type="entry name" value="NUCLEIC ACID DIOXYGENASE ALKBH1"/>
    <property type="match status" value="1"/>
</dbReference>
<evidence type="ECO:0000313" key="7">
    <source>
        <dbReference type="EMBL" id="MFJ5445076.1"/>
    </source>
</evidence>
<dbReference type="RefSeq" id="WP_400878828.1">
    <property type="nucleotide sequence ID" value="NZ_JBIWXY010000001.1"/>
</dbReference>
<protein>
    <submittedName>
        <fullName evidence="7">DNA oxidative demethylase AlkB</fullName>
        <ecNumber evidence="7">1.14.11.33</ecNumber>
    </submittedName>
</protein>
<dbReference type="InterPro" id="IPR027450">
    <property type="entry name" value="AlkB-like"/>
</dbReference>
<comment type="caution">
    <text evidence="7">The sequence shown here is derived from an EMBL/GenBank/DDBJ whole genome shotgun (WGS) entry which is preliminary data.</text>
</comment>
<dbReference type="PANTHER" id="PTHR16557">
    <property type="entry name" value="ALKYLATED DNA REPAIR PROTEIN ALKB-RELATED"/>
    <property type="match status" value="1"/>
</dbReference>
<dbReference type="Pfam" id="PF13532">
    <property type="entry name" value="2OG-FeII_Oxy_2"/>
    <property type="match status" value="1"/>
</dbReference>
<accession>A0ABW8GI71</accession>
<dbReference type="InterPro" id="IPR037151">
    <property type="entry name" value="AlkB-like_sf"/>
</dbReference>
<keyword evidence="8" id="KW-1185">Reference proteome</keyword>
<dbReference type="PROSITE" id="PS51471">
    <property type="entry name" value="FE2OG_OXY"/>
    <property type="match status" value="1"/>
</dbReference>
<dbReference type="InterPro" id="IPR004574">
    <property type="entry name" value="Alkb"/>
</dbReference>
<dbReference type="Proteomes" id="UP001617669">
    <property type="component" value="Unassembled WGS sequence"/>
</dbReference>
<keyword evidence="4 7" id="KW-0560">Oxidoreductase</keyword>
<evidence type="ECO:0000256" key="1">
    <source>
        <dbReference type="ARBA" id="ARBA00001954"/>
    </source>
</evidence>
<keyword evidence="3" id="KW-0223">Dioxygenase</keyword>
<gene>
    <name evidence="7" type="primary">alkB</name>
    <name evidence="7" type="ORF">ACIKP9_02420</name>
</gene>
<dbReference type="EC" id="1.14.11.33" evidence="7"/>
<dbReference type="SUPFAM" id="SSF51197">
    <property type="entry name" value="Clavaminate synthase-like"/>
    <property type="match status" value="1"/>
</dbReference>
<keyword evidence="2" id="KW-0479">Metal-binding</keyword>
<evidence type="ECO:0000256" key="4">
    <source>
        <dbReference type="ARBA" id="ARBA00023002"/>
    </source>
</evidence>
<dbReference type="Gene3D" id="2.60.120.590">
    <property type="entry name" value="Alpha-ketoglutarate-dependent dioxygenase AlkB-like"/>
    <property type="match status" value="1"/>
</dbReference>
<sequence length="214" mass="23642">MHDDLFSHLTSTPEPFVPGAYLLRDFVGQQDQPLLHDLQRILAQAPWRHMQTPGGLTMSVAMSNCGKLGWVSDRRGYRYASLDPLSGLPWPKMPPSFEALAQSAAAVAGCEQFQPDACLINRYESGTKLSLHQDKDERDFSQPIVSVSLGVAAIFLFGGLKRSDPVLRTELTHGDVVVWGGPSRLRYHGIAPLKPEEHPLMGRVRINLTFRAAG</sequence>
<dbReference type="InterPro" id="IPR005123">
    <property type="entry name" value="Oxoglu/Fe-dep_dioxygenase_dom"/>
</dbReference>
<dbReference type="NCBIfam" id="NF011930">
    <property type="entry name" value="PRK15401.1"/>
    <property type="match status" value="1"/>
</dbReference>
<dbReference type="EMBL" id="JBIWXY010000001">
    <property type="protein sequence ID" value="MFJ5445076.1"/>
    <property type="molecule type" value="Genomic_DNA"/>
</dbReference>
<dbReference type="GO" id="GO:0035516">
    <property type="term" value="F:broad specificity oxidative DNA demethylase activity"/>
    <property type="evidence" value="ECO:0007669"/>
    <property type="project" value="UniProtKB-EC"/>
</dbReference>